<dbReference type="AlphaFoldDB" id="A0A6A7APZ7"/>
<dbReference type="InterPro" id="IPR008030">
    <property type="entry name" value="NmrA-like"/>
</dbReference>
<evidence type="ECO:0000313" key="4">
    <source>
        <dbReference type="EMBL" id="KAF2845366.1"/>
    </source>
</evidence>
<organism evidence="4 5">
    <name type="scientific">Plenodomus tracheiphilus IPT5</name>
    <dbReference type="NCBI Taxonomy" id="1408161"/>
    <lineage>
        <taxon>Eukaryota</taxon>
        <taxon>Fungi</taxon>
        <taxon>Dikarya</taxon>
        <taxon>Ascomycota</taxon>
        <taxon>Pezizomycotina</taxon>
        <taxon>Dothideomycetes</taxon>
        <taxon>Pleosporomycetidae</taxon>
        <taxon>Pleosporales</taxon>
        <taxon>Pleosporineae</taxon>
        <taxon>Leptosphaeriaceae</taxon>
        <taxon>Plenodomus</taxon>
    </lineage>
</organism>
<dbReference type="InterPro" id="IPR036291">
    <property type="entry name" value="NAD(P)-bd_dom_sf"/>
</dbReference>
<evidence type="ECO:0000256" key="1">
    <source>
        <dbReference type="ARBA" id="ARBA00006328"/>
    </source>
</evidence>
<dbReference type="InterPro" id="IPR051164">
    <property type="entry name" value="NmrA-like_oxidored"/>
</dbReference>
<keyword evidence="2" id="KW-0521">NADP</keyword>
<keyword evidence="5" id="KW-1185">Reference proteome</keyword>
<dbReference type="GO" id="GO:0005634">
    <property type="term" value="C:nucleus"/>
    <property type="evidence" value="ECO:0007669"/>
    <property type="project" value="TreeGrafter"/>
</dbReference>
<sequence>MAPAFLIVGATGNTGRGVVQTLSENIRSSPEFSNHRIIALTRSTSGSSAKALAALPNIEVLEYTWTEITPDWLKEHEVERAFIASHNEPNQFAEEATFHHAALRAGVRYVARISTTHCNIRPDCNAYYPRTHWAIEQLLSSPEFSALQWSSLQPNVFPQFVFPPAIELVKQYRKDGTQSTLRLMPDEHAKLGIVDPIEVGNFAATLLLTPSSSLSKHNKQKYVLNGAHDVTGRQIVDLVEKEIGTKVEDVKFRDMSFVEPMAEQAKSKFSKNVMMSIQYAAETSWHGEASTETTSKEVKDIRPFKKGYQQFWRELLDQ</sequence>
<comment type="similarity">
    <text evidence="1">Belongs to the NmrA-type oxidoreductase family.</text>
</comment>
<protein>
    <submittedName>
        <fullName evidence="4">NAD(P)-binding protein</fullName>
    </submittedName>
</protein>
<name>A0A6A7APZ7_9PLEO</name>
<dbReference type="OrthoDB" id="413314at2759"/>
<feature type="domain" description="NmrA-like" evidence="3">
    <location>
        <begin position="6"/>
        <end position="269"/>
    </location>
</feature>
<accession>A0A6A7APZ7</accession>
<dbReference type="PANTHER" id="PTHR42748">
    <property type="entry name" value="NITROGEN METABOLITE REPRESSION PROTEIN NMRA FAMILY MEMBER"/>
    <property type="match status" value="1"/>
</dbReference>
<proteinExistence type="inferred from homology"/>
<dbReference type="Pfam" id="PF05368">
    <property type="entry name" value="NmrA"/>
    <property type="match status" value="1"/>
</dbReference>
<evidence type="ECO:0000256" key="2">
    <source>
        <dbReference type="ARBA" id="ARBA00022857"/>
    </source>
</evidence>
<dbReference type="Proteomes" id="UP000799423">
    <property type="component" value="Unassembled WGS sequence"/>
</dbReference>
<reference evidence="4" key="1">
    <citation type="submission" date="2020-01" db="EMBL/GenBank/DDBJ databases">
        <authorList>
            <consortium name="DOE Joint Genome Institute"/>
            <person name="Haridas S."/>
            <person name="Albert R."/>
            <person name="Binder M."/>
            <person name="Bloem J."/>
            <person name="Labutti K."/>
            <person name="Salamov A."/>
            <person name="Andreopoulos B."/>
            <person name="Baker S.E."/>
            <person name="Barry K."/>
            <person name="Bills G."/>
            <person name="Bluhm B.H."/>
            <person name="Cannon C."/>
            <person name="Castanera R."/>
            <person name="Culley D.E."/>
            <person name="Daum C."/>
            <person name="Ezra D."/>
            <person name="Gonzalez J.B."/>
            <person name="Henrissat B."/>
            <person name="Kuo A."/>
            <person name="Liang C."/>
            <person name="Lipzen A."/>
            <person name="Lutzoni F."/>
            <person name="Magnuson J."/>
            <person name="Mondo S."/>
            <person name="Nolan M."/>
            <person name="Ohm R."/>
            <person name="Pangilinan J."/>
            <person name="Park H.-J."/>
            <person name="Ramirez L."/>
            <person name="Alfaro M."/>
            <person name="Sun H."/>
            <person name="Tritt A."/>
            <person name="Yoshinaga Y."/>
            <person name="Zwiers L.-H."/>
            <person name="Turgeon B.G."/>
            <person name="Goodwin S.B."/>
            <person name="Spatafora J.W."/>
            <person name="Crous P.W."/>
            <person name="Grigoriev I.V."/>
        </authorList>
    </citation>
    <scope>NUCLEOTIDE SEQUENCE</scope>
    <source>
        <strain evidence="4">IPT5</strain>
    </source>
</reference>
<gene>
    <name evidence="4" type="ORF">T440DRAFT_277661</name>
</gene>
<dbReference type="SUPFAM" id="SSF51735">
    <property type="entry name" value="NAD(P)-binding Rossmann-fold domains"/>
    <property type="match status" value="1"/>
</dbReference>
<evidence type="ECO:0000259" key="3">
    <source>
        <dbReference type="Pfam" id="PF05368"/>
    </source>
</evidence>
<dbReference type="EMBL" id="MU006348">
    <property type="protein sequence ID" value="KAF2845366.1"/>
    <property type="molecule type" value="Genomic_DNA"/>
</dbReference>
<dbReference type="PANTHER" id="PTHR42748:SF31">
    <property type="entry name" value="NMRA-LIKE DOMAIN-CONTAINING PROTEIN-RELATED"/>
    <property type="match status" value="1"/>
</dbReference>
<dbReference type="Gene3D" id="3.90.25.10">
    <property type="entry name" value="UDP-galactose 4-epimerase, domain 1"/>
    <property type="match status" value="1"/>
</dbReference>
<dbReference type="Gene3D" id="3.40.50.720">
    <property type="entry name" value="NAD(P)-binding Rossmann-like Domain"/>
    <property type="match status" value="1"/>
</dbReference>
<evidence type="ECO:0000313" key="5">
    <source>
        <dbReference type="Proteomes" id="UP000799423"/>
    </source>
</evidence>